<dbReference type="PANTHER" id="PTHR43179:SF12">
    <property type="entry name" value="GALACTOFURANOSYLTRANSFERASE GLFT2"/>
    <property type="match status" value="1"/>
</dbReference>
<keyword evidence="3" id="KW-0808">Transferase</keyword>
<dbReference type="InterPro" id="IPR001173">
    <property type="entry name" value="Glyco_trans_2-like"/>
</dbReference>
<name>A0A368ZYG7_9FLAO</name>
<reference evidence="5 6" key="1">
    <citation type="submission" date="2018-07" db="EMBL/GenBank/DDBJ databases">
        <title>Genomic Encyclopedia of Type Strains, Phase IV (KMG-IV): sequencing the most valuable type-strain genomes for metagenomic binning, comparative biology and taxonomic classification.</title>
        <authorList>
            <person name="Goeker M."/>
        </authorList>
    </citation>
    <scope>NUCLEOTIDE SEQUENCE [LARGE SCALE GENOMIC DNA]</scope>
    <source>
        <strain evidence="5 6">DSM 21410</strain>
    </source>
</reference>
<organism evidence="5 6">
    <name type="scientific">Schleiferia thermophila</name>
    <dbReference type="NCBI Taxonomy" id="884107"/>
    <lineage>
        <taxon>Bacteria</taxon>
        <taxon>Pseudomonadati</taxon>
        <taxon>Bacteroidota</taxon>
        <taxon>Flavobacteriia</taxon>
        <taxon>Flavobacteriales</taxon>
        <taxon>Schleiferiaceae</taxon>
        <taxon>Schleiferia</taxon>
    </lineage>
</organism>
<evidence type="ECO:0000259" key="4">
    <source>
        <dbReference type="Pfam" id="PF00535"/>
    </source>
</evidence>
<gene>
    <name evidence="5" type="ORF">DES35_10553</name>
</gene>
<evidence type="ECO:0000256" key="1">
    <source>
        <dbReference type="ARBA" id="ARBA00006739"/>
    </source>
</evidence>
<dbReference type="Proteomes" id="UP000253517">
    <property type="component" value="Unassembled WGS sequence"/>
</dbReference>
<keyword evidence="6" id="KW-1185">Reference proteome</keyword>
<feature type="domain" description="Glycosyltransferase 2-like" evidence="4">
    <location>
        <begin position="8"/>
        <end position="144"/>
    </location>
</feature>
<dbReference type="EMBL" id="QPJS01000005">
    <property type="protein sequence ID" value="RCX02082.1"/>
    <property type="molecule type" value="Genomic_DNA"/>
</dbReference>
<comment type="similarity">
    <text evidence="1">Belongs to the glycosyltransferase 2 family.</text>
</comment>
<protein>
    <recommendedName>
        <fullName evidence="4">Glycosyltransferase 2-like domain-containing protein</fullName>
    </recommendedName>
</protein>
<dbReference type="InterPro" id="IPR029044">
    <property type="entry name" value="Nucleotide-diphossugar_trans"/>
</dbReference>
<dbReference type="PANTHER" id="PTHR43179">
    <property type="entry name" value="RHAMNOSYLTRANSFERASE WBBL"/>
    <property type="match status" value="1"/>
</dbReference>
<dbReference type="RefSeq" id="WP_114366483.1">
    <property type="nucleotide sequence ID" value="NZ_BHZF01000004.1"/>
</dbReference>
<keyword evidence="2" id="KW-0328">Glycosyltransferase</keyword>
<comment type="caution">
    <text evidence="5">The sequence shown here is derived from an EMBL/GenBank/DDBJ whole genome shotgun (WGS) entry which is preliminary data.</text>
</comment>
<evidence type="ECO:0000256" key="3">
    <source>
        <dbReference type="ARBA" id="ARBA00022679"/>
    </source>
</evidence>
<dbReference type="Pfam" id="PF00535">
    <property type="entry name" value="Glycos_transf_2"/>
    <property type="match status" value="1"/>
</dbReference>
<proteinExistence type="inferred from homology"/>
<evidence type="ECO:0000313" key="5">
    <source>
        <dbReference type="EMBL" id="RCX02082.1"/>
    </source>
</evidence>
<dbReference type="GO" id="GO:0016757">
    <property type="term" value="F:glycosyltransferase activity"/>
    <property type="evidence" value="ECO:0007669"/>
    <property type="project" value="UniProtKB-KW"/>
</dbReference>
<dbReference type="CDD" id="cd04186">
    <property type="entry name" value="GT_2_like_c"/>
    <property type="match status" value="1"/>
</dbReference>
<evidence type="ECO:0000256" key="2">
    <source>
        <dbReference type="ARBA" id="ARBA00022676"/>
    </source>
</evidence>
<evidence type="ECO:0000313" key="6">
    <source>
        <dbReference type="Proteomes" id="UP000253517"/>
    </source>
</evidence>
<dbReference type="Gene3D" id="3.90.550.10">
    <property type="entry name" value="Spore Coat Polysaccharide Biosynthesis Protein SpsA, Chain A"/>
    <property type="match status" value="1"/>
</dbReference>
<dbReference type="SUPFAM" id="SSF53448">
    <property type="entry name" value="Nucleotide-diphospho-sugar transferases"/>
    <property type="match status" value="1"/>
</dbReference>
<sequence>MKSFPLVSVLSVNFNQTQMTLELIDSLKKVSYPNVEIVIVDNGSEKDSPDAIPKTFPEIKFVKTGKNLGFAGGNNFGLKHCTGEYIFFVNNDVLVTPGFLEPLVTHFQQHPECGMASPRIVYHQPPGLLQYAGTTPINPYTVRNKGIGYKEPDVGQYRDIRPTSYIHGAAMIVPRKVIEKVGEMYEDYFLYYEEVDWNERIRKAGYEIWYVGTSQIIHRESVSVGGMSPLKVYYLNRNRLLFARRNFSGTRLLSAWIFFTLVSMPVNTFRFLSKGEYRLLKALWKAFFWNLTHSAKVRPLVVEKI</sequence>
<accession>A0A368ZYG7</accession>
<dbReference type="AlphaFoldDB" id="A0A368ZYG7"/>